<protein>
    <recommendedName>
        <fullName evidence="10">tRNA 5-methylaminomethyl-2-thiouridine biosynthesis bifunctional protein MnmC</fullName>
        <shortName evidence="10">tRNA mnm(5)s(2)U biosynthesis bifunctional protein</shortName>
    </recommendedName>
    <domain>
        <recommendedName>
            <fullName evidence="10">tRNA (mnm(5)s(2)U34)-methyltransferase</fullName>
            <ecNumber evidence="10">2.1.1.61</ecNumber>
        </recommendedName>
    </domain>
    <domain>
        <recommendedName>
            <fullName evidence="10">FAD-dependent cmnm(5)s(2)U34 oxidoreductase</fullName>
            <ecNumber evidence="10">1.5.-.-</ecNumber>
        </recommendedName>
    </domain>
</protein>
<dbReference type="SUPFAM" id="SSF51905">
    <property type="entry name" value="FAD/NAD(P)-binding domain"/>
    <property type="match status" value="1"/>
</dbReference>
<keyword evidence="3 10" id="KW-0285">Flavoprotein</keyword>
<dbReference type="Gene3D" id="3.30.9.10">
    <property type="entry name" value="D-Amino Acid Oxidase, subunit A, domain 2"/>
    <property type="match status" value="1"/>
</dbReference>
<dbReference type="OrthoDB" id="9786494at2"/>
<keyword evidence="2 10" id="KW-0489">Methyltransferase</keyword>
<evidence type="ECO:0000313" key="14">
    <source>
        <dbReference type="EMBL" id="SHF74382.1"/>
    </source>
</evidence>
<dbReference type="InterPro" id="IPR047785">
    <property type="entry name" value="tRNA_MNMC2"/>
</dbReference>
<evidence type="ECO:0000256" key="6">
    <source>
        <dbReference type="ARBA" id="ARBA00022694"/>
    </source>
</evidence>
<dbReference type="NCBIfam" id="TIGR03197">
    <property type="entry name" value="MnmC_Cterm"/>
    <property type="match status" value="1"/>
</dbReference>
<evidence type="ECO:0000256" key="7">
    <source>
        <dbReference type="ARBA" id="ARBA00022827"/>
    </source>
</evidence>
<comment type="catalytic activity">
    <reaction evidence="10">
        <text>5-aminomethyl-2-thiouridine(34) in tRNA + S-adenosyl-L-methionine = 5-methylaminomethyl-2-thiouridine(34) in tRNA + S-adenosyl-L-homocysteine + H(+)</text>
        <dbReference type="Rhea" id="RHEA:19569"/>
        <dbReference type="Rhea" id="RHEA-COMP:10195"/>
        <dbReference type="Rhea" id="RHEA-COMP:10197"/>
        <dbReference type="ChEBI" id="CHEBI:15378"/>
        <dbReference type="ChEBI" id="CHEBI:57856"/>
        <dbReference type="ChEBI" id="CHEBI:59789"/>
        <dbReference type="ChEBI" id="CHEBI:74454"/>
        <dbReference type="ChEBI" id="CHEBI:74455"/>
        <dbReference type="EC" id="2.1.1.61"/>
    </reaction>
</comment>
<keyword evidence="5 10" id="KW-0949">S-adenosyl-L-methionine</keyword>
<dbReference type="NCBIfam" id="NF033855">
    <property type="entry name" value="tRNA_MNMC2"/>
    <property type="match status" value="1"/>
</dbReference>
<evidence type="ECO:0000259" key="13">
    <source>
        <dbReference type="Pfam" id="PF05430"/>
    </source>
</evidence>
<dbReference type="EC" id="1.5.-.-" evidence="10"/>
<evidence type="ECO:0000256" key="11">
    <source>
        <dbReference type="SAM" id="MobiDB-lite"/>
    </source>
</evidence>
<keyword evidence="8 10" id="KW-0560">Oxidoreductase</keyword>
<dbReference type="EMBL" id="FQUZ01000038">
    <property type="protein sequence ID" value="SHF74382.1"/>
    <property type="molecule type" value="Genomic_DNA"/>
</dbReference>
<dbReference type="PANTHER" id="PTHR13847:SF283">
    <property type="entry name" value="TRNA 5-METHYLAMINOMETHYL-2-THIOURIDINE BIOSYNTHESIS BIFUNCTIONAL PROTEIN MNMC"/>
    <property type="match status" value="1"/>
</dbReference>
<dbReference type="Proteomes" id="UP000184327">
    <property type="component" value="Unassembled WGS sequence"/>
</dbReference>
<keyword evidence="6 10" id="KW-0819">tRNA processing</keyword>
<comment type="similarity">
    <text evidence="10">In the C-terminal section; belongs to the DAO family.</text>
</comment>
<dbReference type="InterPro" id="IPR036188">
    <property type="entry name" value="FAD/NAD-bd_sf"/>
</dbReference>
<dbReference type="GO" id="GO:0004808">
    <property type="term" value="F:tRNA (5-methylaminomethyl-2-thiouridylate)(34)-methyltransferase activity"/>
    <property type="evidence" value="ECO:0007669"/>
    <property type="project" value="UniProtKB-EC"/>
</dbReference>
<evidence type="ECO:0000256" key="3">
    <source>
        <dbReference type="ARBA" id="ARBA00022630"/>
    </source>
</evidence>
<dbReference type="Pfam" id="PF05430">
    <property type="entry name" value="Methyltransf_30"/>
    <property type="match status" value="1"/>
</dbReference>
<evidence type="ECO:0000256" key="5">
    <source>
        <dbReference type="ARBA" id="ARBA00022691"/>
    </source>
</evidence>
<evidence type="ECO:0000313" key="15">
    <source>
        <dbReference type="Proteomes" id="UP000184327"/>
    </source>
</evidence>
<dbReference type="InterPro" id="IPR017610">
    <property type="entry name" value="tRNA_S-uridine_synth_MnmC_C"/>
</dbReference>
<dbReference type="GO" id="GO:0032259">
    <property type="term" value="P:methylation"/>
    <property type="evidence" value="ECO:0007669"/>
    <property type="project" value="UniProtKB-KW"/>
</dbReference>
<keyword evidence="7 10" id="KW-0274">FAD</keyword>
<dbReference type="AlphaFoldDB" id="A0A1M5E5M4"/>
<dbReference type="EC" id="2.1.1.61" evidence="10"/>
<keyword evidence="4 10" id="KW-0808">Transferase</keyword>
<dbReference type="STRING" id="1122156.SAMN02745117_02529"/>
<dbReference type="InterPro" id="IPR023032">
    <property type="entry name" value="tRNA_MAMT_biosynth_bifunc_MnmC"/>
</dbReference>
<evidence type="ECO:0000256" key="2">
    <source>
        <dbReference type="ARBA" id="ARBA00022603"/>
    </source>
</evidence>
<comment type="cofactor">
    <cofactor evidence="10">
        <name>FAD</name>
        <dbReference type="ChEBI" id="CHEBI:57692"/>
    </cofactor>
</comment>
<dbReference type="Pfam" id="PF01266">
    <property type="entry name" value="DAO"/>
    <property type="match status" value="1"/>
</dbReference>
<evidence type="ECO:0000256" key="10">
    <source>
        <dbReference type="HAMAP-Rule" id="MF_01102"/>
    </source>
</evidence>
<dbReference type="GO" id="GO:0050660">
    <property type="term" value="F:flavin adenine dinucleotide binding"/>
    <property type="evidence" value="ECO:0007669"/>
    <property type="project" value="UniProtKB-UniRule"/>
</dbReference>
<name>A0A1M5E5M4_9BURK</name>
<dbReference type="InterPro" id="IPR029063">
    <property type="entry name" value="SAM-dependent_MTases_sf"/>
</dbReference>
<dbReference type="PANTHER" id="PTHR13847">
    <property type="entry name" value="SARCOSINE DEHYDROGENASE-RELATED"/>
    <property type="match status" value="1"/>
</dbReference>
<dbReference type="InterPro" id="IPR008471">
    <property type="entry name" value="MnmC-like_methylTransf"/>
</dbReference>
<dbReference type="HAMAP" id="MF_01102">
    <property type="entry name" value="MnmC"/>
    <property type="match status" value="1"/>
</dbReference>
<dbReference type="Gene3D" id="3.40.50.150">
    <property type="entry name" value="Vaccinia Virus protein VP39"/>
    <property type="match status" value="1"/>
</dbReference>
<organism evidence="14 15">
    <name type="scientific">Lampropedia hyalina DSM 16112</name>
    <dbReference type="NCBI Taxonomy" id="1122156"/>
    <lineage>
        <taxon>Bacteria</taxon>
        <taxon>Pseudomonadati</taxon>
        <taxon>Pseudomonadota</taxon>
        <taxon>Betaproteobacteria</taxon>
        <taxon>Burkholderiales</taxon>
        <taxon>Comamonadaceae</taxon>
        <taxon>Lampropedia</taxon>
    </lineage>
</organism>
<feature type="region of interest" description="FAD-dependent cmnm(5)s(2)U34 oxidoreductase" evidence="10">
    <location>
        <begin position="264"/>
        <end position="654"/>
    </location>
</feature>
<comment type="similarity">
    <text evidence="10">In the N-terminal section; belongs to the methyltransferase superfamily. tRNA (mnm(5)s(2)U34)-methyltransferase family.</text>
</comment>
<comment type="function">
    <text evidence="10">Catalyzes the last two steps in the biosynthesis of 5-methylaminomethyl-2-thiouridine (mnm(5)s(2)U) at the wobble position (U34) in tRNA. Catalyzes the FAD-dependent demodification of cmnm(5)s(2)U34 to nm(5)s(2)U34, followed by the transfer of a methyl group from S-adenosyl-L-methionine to nm(5)s(2)U34, to form mnm(5)s(2)U34.</text>
</comment>
<evidence type="ECO:0000259" key="12">
    <source>
        <dbReference type="Pfam" id="PF01266"/>
    </source>
</evidence>
<sequence length="654" mass="70491">MTQPATPVDWLDDGTPYSAQFQDRYHSQHEGGVAQSVGTFLHGCGLPARWQEQAQWRVLETGFGLGLNFLCTWNAWRQDARRCQRLHFISTEAWPVSANDLVQAARRAYPSLLPLAEELAQQYRDTRPGIHRLVFDQGRVQLTLAIGDAQMLLRTQGWVADSIYLDGFNPAANPDIWSLPTLKAVARCSTPGHTTLATWCVARAVRDTLAQCGFQVERVPGTPPKKHNLRALYAPAWQPHPRPSILPAQYAPGTSVGPRECVVIGAGLAGACMAYHMAERGWQVTVLEQAQAGCGGASALPVGLFAPHVSPDDAPLSRLSRAGIQATIASARALLREGLDWQASGVLEHRIGKKAGLPRTPDAQVPHSHPASASQRGAAGIPDDSPHPVLWHPDAGWLRPTAWIDALLRHPRIQRHDSHAVHRIDRLPDGPALAWQALAEDGSVMATAACMVVAAGVHSAALIQPWLQRPLSLNAVRGQVAWGTVAAPSTAPTGLPPCPVNGKGSFVHVPQADSPEQHLWVSGGTFERENTRQPPDEAARQAALVENRARLQWLMPTEASARDALLFAPPATVHTWWASRCTVPDRTPVFGPIRTAPAEQGLLLATGLGSRGLTLAWLAADTLASALHGEPLPLDASLAQALLSTRWNDSSPVS</sequence>
<dbReference type="RefSeq" id="WP_073357036.1">
    <property type="nucleotide sequence ID" value="NZ_FQUZ01000038.1"/>
</dbReference>
<evidence type="ECO:0000256" key="8">
    <source>
        <dbReference type="ARBA" id="ARBA00023002"/>
    </source>
</evidence>
<dbReference type="GO" id="GO:0002097">
    <property type="term" value="P:tRNA wobble base modification"/>
    <property type="evidence" value="ECO:0007669"/>
    <property type="project" value="UniProtKB-UniRule"/>
</dbReference>
<dbReference type="GO" id="GO:0005737">
    <property type="term" value="C:cytoplasm"/>
    <property type="evidence" value="ECO:0007669"/>
    <property type="project" value="UniProtKB-SubCell"/>
</dbReference>
<evidence type="ECO:0000256" key="1">
    <source>
        <dbReference type="ARBA" id="ARBA00022490"/>
    </source>
</evidence>
<feature type="domain" description="MnmC-like methyltransferase" evidence="13">
    <location>
        <begin position="115"/>
        <end position="232"/>
    </location>
</feature>
<comment type="subcellular location">
    <subcellularLocation>
        <location evidence="10">Cytoplasm</location>
    </subcellularLocation>
</comment>
<evidence type="ECO:0000256" key="9">
    <source>
        <dbReference type="ARBA" id="ARBA00023268"/>
    </source>
</evidence>
<dbReference type="InterPro" id="IPR006076">
    <property type="entry name" value="FAD-dep_OxRdtase"/>
</dbReference>
<keyword evidence="15" id="KW-1185">Reference proteome</keyword>
<accession>A0A1M5E5M4</accession>
<feature type="region of interest" description="Disordered" evidence="11">
    <location>
        <begin position="356"/>
        <end position="385"/>
    </location>
</feature>
<dbReference type="Gene3D" id="3.50.50.60">
    <property type="entry name" value="FAD/NAD(P)-binding domain"/>
    <property type="match status" value="1"/>
</dbReference>
<keyword evidence="9 10" id="KW-0511">Multifunctional enzyme</keyword>
<gene>
    <name evidence="10" type="primary">mnmC</name>
    <name evidence="14" type="ORF">SAMN02745117_02529</name>
</gene>
<dbReference type="GO" id="GO:0016645">
    <property type="term" value="F:oxidoreductase activity, acting on the CH-NH group of donors"/>
    <property type="evidence" value="ECO:0007669"/>
    <property type="project" value="InterPro"/>
</dbReference>
<reference evidence="14 15" key="1">
    <citation type="submission" date="2016-11" db="EMBL/GenBank/DDBJ databases">
        <authorList>
            <person name="Jaros S."/>
            <person name="Januszkiewicz K."/>
            <person name="Wedrychowicz H."/>
        </authorList>
    </citation>
    <scope>NUCLEOTIDE SEQUENCE [LARGE SCALE GENOMIC DNA]</scope>
    <source>
        <strain evidence="14 15">DSM 16112</strain>
    </source>
</reference>
<feature type="domain" description="FAD dependent oxidoreductase" evidence="12">
    <location>
        <begin position="261"/>
        <end position="625"/>
    </location>
</feature>
<evidence type="ECO:0000256" key="4">
    <source>
        <dbReference type="ARBA" id="ARBA00022679"/>
    </source>
</evidence>
<proteinExistence type="inferred from homology"/>
<keyword evidence="1 10" id="KW-0963">Cytoplasm</keyword>
<feature type="region of interest" description="tRNA (mnm(5)s(2)U34)-methyltransferase" evidence="10">
    <location>
        <begin position="1"/>
        <end position="234"/>
    </location>
</feature>